<proteinExistence type="predicted"/>
<evidence type="ECO:0000313" key="5">
    <source>
        <dbReference type="EMBL" id="CAD1831620.1"/>
    </source>
</evidence>
<dbReference type="Gene3D" id="3.30.420.210">
    <property type="entry name" value="SEP domain"/>
    <property type="match status" value="1"/>
</dbReference>
<dbReference type="EMBL" id="LR862149">
    <property type="protein sequence ID" value="CAD1831620.1"/>
    <property type="molecule type" value="Genomic_DNA"/>
</dbReference>
<feature type="compositionally biased region" description="Acidic residues" evidence="2">
    <location>
        <begin position="167"/>
        <end position="185"/>
    </location>
</feature>
<dbReference type="Pfam" id="PF00789">
    <property type="entry name" value="UBX"/>
    <property type="match status" value="1"/>
</dbReference>
<gene>
    <name evidence="5" type="ORF">CB5_LOCUS14831</name>
</gene>
<dbReference type="PANTHER" id="PTHR23333">
    <property type="entry name" value="UBX DOMAIN CONTAINING PROTEIN"/>
    <property type="match status" value="1"/>
</dbReference>
<feature type="region of interest" description="Disordered" evidence="2">
    <location>
        <begin position="1"/>
        <end position="111"/>
    </location>
</feature>
<dbReference type="GO" id="GO:0005634">
    <property type="term" value="C:nucleus"/>
    <property type="evidence" value="ECO:0007669"/>
    <property type="project" value="TreeGrafter"/>
</dbReference>
<dbReference type="SMART" id="SM00553">
    <property type="entry name" value="SEP"/>
    <property type="match status" value="1"/>
</dbReference>
<evidence type="ECO:0000259" key="4">
    <source>
        <dbReference type="PROSITE" id="PS51399"/>
    </source>
</evidence>
<feature type="compositionally biased region" description="Low complexity" evidence="2">
    <location>
        <begin position="191"/>
        <end position="203"/>
    </location>
</feature>
<feature type="compositionally biased region" description="Low complexity" evidence="2">
    <location>
        <begin position="296"/>
        <end position="305"/>
    </location>
</feature>
<dbReference type="GO" id="GO:0043161">
    <property type="term" value="P:proteasome-mediated ubiquitin-dependent protein catabolic process"/>
    <property type="evidence" value="ECO:0007669"/>
    <property type="project" value="TreeGrafter"/>
</dbReference>
<dbReference type="PROSITE" id="PS50033">
    <property type="entry name" value="UBX"/>
    <property type="match status" value="1"/>
</dbReference>
<name>A0A6V7PL85_ANACO</name>
<feature type="region of interest" description="Disordered" evidence="2">
    <location>
        <begin position="406"/>
        <end position="437"/>
    </location>
</feature>
<dbReference type="AlphaFoldDB" id="A0A6V7PL85"/>
<dbReference type="FunFam" id="3.30.420.210:FF:000005">
    <property type="entry name" value="Plant UBX domain-containing protein 4"/>
    <property type="match status" value="1"/>
</dbReference>
<dbReference type="Pfam" id="PF08059">
    <property type="entry name" value="SEP"/>
    <property type="match status" value="1"/>
</dbReference>
<dbReference type="GO" id="GO:0000045">
    <property type="term" value="P:autophagosome assembly"/>
    <property type="evidence" value="ECO:0007669"/>
    <property type="project" value="TreeGrafter"/>
</dbReference>
<dbReference type="CDD" id="cd01770">
    <property type="entry name" value="UBX_UBXN2"/>
    <property type="match status" value="1"/>
</dbReference>
<feature type="compositionally biased region" description="Basic and acidic residues" evidence="2">
    <location>
        <begin position="1"/>
        <end position="29"/>
    </location>
</feature>
<accession>A0A6V7PL85</accession>
<organism evidence="5">
    <name type="scientific">Ananas comosus var. bracteatus</name>
    <name type="common">red pineapple</name>
    <dbReference type="NCBI Taxonomy" id="296719"/>
    <lineage>
        <taxon>Eukaryota</taxon>
        <taxon>Viridiplantae</taxon>
        <taxon>Streptophyta</taxon>
        <taxon>Embryophyta</taxon>
        <taxon>Tracheophyta</taxon>
        <taxon>Spermatophyta</taxon>
        <taxon>Magnoliopsida</taxon>
        <taxon>Liliopsida</taxon>
        <taxon>Poales</taxon>
        <taxon>Bromeliaceae</taxon>
        <taxon>Bromelioideae</taxon>
        <taxon>Ananas</taxon>
    </lineage>
</organism>
<dbReference type="Gene3D" id="3.10.20.90">
    <property type="entry name" value="Phosphatidylinositol 3-kinase Catalytic Subunit, Chain A, domain 1"/>
    <property type="match status" value="1"/>
</dbReference>
<feature type="compositionally biased region" description="Gly residues" evidence="2">
    <location>
        <begin position="72"/>
        <end position="83"/>
    </location>
</feature>
<dbReference type="PROSITE" id="PS51399">
    <property type="entry name" value="SEP"/>
    <property type="match status" value="1"/>
</dbReference>
<dbReference type="InterPro" id="IPR012989">
    <property type="entry name" value="SEP_domain"/>
</dbReference>
<evidence type="ECO:0008006" key="6">
    <source>
        <dbReference type="Google" id="ProtNLM"/>
    </source>
</evidence>
<evidence type="ECO:0000256" key="2">
    <source>
        <dbReference type="SAM" id="MobiDB-lite"/>
    </source>
</evidence>
<keyword evidence="1" id="KW-0833">Ubl conjugation pathway</keyword>
<protein>
    <recommendedName>
        <fullName evidence="6">Plant UBX domain-containing protein 4</fullName>
    </recommendedName>
</protein>
<dbReference type="GO" id="GO:0051117">
    <property type="term" value="F:ATPase binding"/>
    <property type="evidence" value="ECO:0007669"/>
    <property type="project" value="UniProtKB-ARBA"/>
</dbReference>
<dbReference type="GO" id="GO:0031468">
    <property type="term" value="P:nuclear membrane reassembly"/>
    <property type="evidence" value="ECO:0007669"/>
    <property type="project" value="TreeGrafter"/>
</dbReference>
<feature type="compositionally biased region" description="Low complexity" evidence="2">
    <location>
        <begin position="406"/>
        <end position="435"/>
    </location>
</feature>
<dbReference type="GO" id="GO:0007030">
    <property type="term" value="P:Golgi organization"/>
    <property type="evidence" value="ECO:0007669"/>
    <property type="project" value="TreeGrafter"/>
</dbReference>
<evidence type="ECO:0000259" key="3">
    <source>
        <dbReference type="PROSITE" id="PS50033"/>
    </source>
</evidence>
<feature type="compositionally biased region" description="Basic residues" evidence="2">
    <location>
        <begin position="53"/>
        <end position="70"/>
    </location>
</feature>
<evidence type="ECO:0000256" key="1">
    <source>
        <dbReference type="ARBA" id="ARBA00022786"/>
    </source>
</evidence>
<feature type="domain" description="SEP" evidence="4">
    <location>
        <begin position="327"/>
        <end position="391"/>
    </location>
</feature>
<dbReference type="SUPFAM" id="SSF102848">
    <property type="entry name" value="NSFL1 (p97 ATPase) cofactor p47, SEP domain"/>
    <property type="match status" value="1"/>
</dbReference>
<feature type="region of interest" description="Disordered" evidence="2">
    <location>
        <begin position="129"/>
        <end position="326"/>
    </location>
</feature>
<feature type="compositionally biased region" description="Basic residues" evidence="2">
    <location>
        <begin position="97"/>
        <end position="108"/>
    </location>
</feature>
<dbReference type="GO" id="GO:0061025">
    <property type="term" value="P:membrane fusion"/>
    <property type="evidence" value="ECO:0007669"/>
    <property type="project" value="TreeGrafter"/>
</dbReference>
<dbReference type="SMART" id="SM00166">
    <property type="entry name" value="UBX"/>
    <property type="match status" value="1"/>
</dbReference>
<reference evidence="5" key="1">
    <citation type="submission" date="2020-07" db="EMBL/GenBank/DDBJ databases">
        <authorList>
            <person name="Lin J."/>
        </authorList>
    </citation>
    <scope>NUCLEOTIDE SEQUENCE</scope>
</reference>
<feature type="domain" description="UBX" evidence="3">
    <location>
        <begin position="443"/>
        <end position="520"/>
    </location>
</feature>
<dbReference type="InterPro" id="IPR029071">
    <property type="entry name" value="Ubiquitin-like_domsf"/>
</dbReference>
<dbReference type="FunFam" id="3.10.20.90:FF:000179">
    <property type="entry name" value="Plant UBX domain-containing protein 4"/>
    <property type="match status" value="1"/>
</dbReference>
<dbReference type="PANTHER" id="PTHR23333:SF20">
    <property type="entry name" value="NSFL1 COFACTOR P47"/>
    <property type="match status" value="1"/>
</dbReference>
<dbReference type="GO" id="GO:0005829">
    <property type="term" value="C:cytosol"/>
    <property type="evidence" value="ECO:0007669"/>
    <property type="project" value="TreeGrafter"/>
</dbReference>
<feature type="compositionally biased region" description="Pro residues" evidence="2">
    <location>
        <begin position="136"/>
        <end position="148"/>
    </location>
</feature>
<dbReference type="InterPro" id="IPR036241">
    <property type="entry name" value="NSFL1C_SEP_dom_sf"/>
</dbReference>
<sequence length="521" mass="55977">MDEGKGEGEGESMRVRGETDRFSLRSAGEKKKRKRKNNKGICPKTAINPPSPTKRRSSGGGGRRRSRRNNHGGAGRRCGGGGGGRRRGGGAEGSRRGVLRHHVCHPRGGRLLSRELRLGLDAAIHSFYDDHLLPNPSSPPPPRPPPQPQHLQDDDDDDDGGGGNGGGDDDEDDEDYLPPEAEDDENRVGLRSSARPVAASASSRLRKAAEKEKKKKTTTTSTSAERGRATIRTLADLNRGSGTGSGSDSDSDEEPEDYYTGGEKSGMLVRDPTRGNHDVASIFKKARKMGAMPGPSQSHQSSSRSFAGTGRLLSGETAPSAPQQPEDITHNIYFWSNGFTVNDGPLRRFDDPENASFLESITKSECPEELEPADRRSKVHVNLVRKQENYPEPVKRHAAFRGVGRVLGSGSSDDSIPEPTATVTTTTTTTTTANTSNGLSLDAASPSTSIQLRLADGTRMVARFNTTHTVGDIRAFIDASRPGATRTYRLQTVGFPPKQLDDATVTIEEAGIANSVVIQKL</sequence>
<dbReference type="GO" id="GO:0043130">
    <property type="term" value="F:ubiquitin binding"/>
    <property type="evidence" value="ECO:0007669"/>
    <property type="project" value="TreeGrafter"/>
</dbReference>
<dbReference type="InterPro" id="IPR001012">
    <property type="entry name" value="UBX_dom"/>
</dbReference>
<dbReference type="SUPFAM" id="SSF54236">
    <property type="entry name" value="Ubiquitin-like"/>
    <property type="match status" value="1"/>
</dbReference>